<keyword evidence="13" id="KW-1185">Reference proteome</keyword>
<evidence type="ECO:0000256" key="8">
    <source>
        <dbReference type="PROSITE-ProRule" id="PRU01193"/>
    </source>
</evidence>
<evidence type="ECO:0000256" key="9">
    <source>
        <dbReference type="SAM" id="Phobius"/>
    </source>
</evidence>
<dbReference type="SUPFAM" id="SSF54631">
    <property type="entry name" value="CBS-domain pair"/>
    <property type="match status" value="1"/>
</dbReference>
<proteinExistence type="predicted"/>
<protein>
    <submittedName>
        <fullName evidence="12">Hemolysin, contains CBS domains</fullName>
    </submittedName>
</protein>
<dbReference type="InterPro" id="IPR002550">
    <property type="entry name" value="CNNM"/>
</dbReference>
<dbReference type="PROSITE" id="PS51371">
    <property type="entry name" value="CBS"/>
    <property type="match status" value="1"/>
</dbReference>
<evidence type="ECO:0000259" key="10">
    <source>
        <dbReference type="PROSITE" id="PS51371"/>
    </source>
</evidence>
<feature type="transmembrane region" description="Helical" evidence="9">
    <location>
        <begin position="88"/>
        <end position="107"/>
    </location>
</feature>
<dbReference type="RefSeq" id="WP_090679535.1">
    <property type="nucleotide sequence ID" value="NZ_FORU01000010.1"/>
</dbReference>
<keyword evidence="5 7" id="KW-0129">CBS domain</keyword>
<feature type="domain" description="CNNM transmembrane" evidence="11">
    <location>
        <begin position="1"/>
        <end position="179"/>
    </location>
</feature>
<dbReference type="CDD" id="cd04590">
    <property type="entry name" value="CBS_pair_CorC_HlyC_assoc"/>
    <property type="match status" value="1"/>
</dbReference>
<organism evidence="12 13">
    <name type="scientific">Myroides guanonis</name>
    <dbReference type="NCBI Taxonomy" id="1150112"/>
    <lineage>
        <taxon>Bacteria</taxon>
        <taxon>Pseudomonadati</taxon>
        <taxon>Bacteroidota</taxon>
        <taxon>Flavobacteriia</taxon>
        <taxon>Flavobacteriales</taxon>
        <taxon>Flavobacteriaceae</taxon>
        <taxon>Myroides</taxon>
    </lineage>
</organism>
<dbReference type="STRING" id="1150112.SAMN04487893_11043"/>
<dbReference type="PANTHER" id="PTHR22777:SF4">
    <property type="entry name" value="UPF0053 PROTEIN SLL1254"/>
    <property type="match status" value="1"/>
</dbReference>
<dbReference type="PANTHER" id="PTHR22777">
    <property type="entry name" value="HEMOLYSIN-RELATED"/>
    <property type="match status" value="1"/>
</dbReference>
<keyword evidence="2 8" id="KW-0812">Transmembrane</keyword>
<evidence type="ECO:0000256" key="4">
    <source>
        <dbReference type="ARBA" id="ARBA00022989"/>
    </source>
</evidence>
<sequence length="357" mass="40085">MTLLLVYLFVALLISFLCSILEAVLLTTPVSYLNVKQDEGEKSATLFLKHKTAIDRPLAAILTLNTFAHTIGAAGVGAQANIVFGEAYFGYVSAVLTVVILIFSEIIPKSIGANYWRSIAMPGALLIQGMIVITYPFVVVSEFITKLFSRKTKENTVSREEISAMATIGVNEGVFQENENRIIQNLITLKLLKTQDIMTPRVVVVVADENMQLKDFMANKEFLHFSRIPVYAGHKDHVTGYVLRSAVFEALAADDSNQIVLLKNIKRDIISVHAMQPAFEVWDFLLDKKEHLALVVDEYGGMDGIITLEDIIETLIGIEIVDEKDHVVDMQQLAKERWEKRKIKHQSISDEDFKREL</sequence>
<evidence type="ECO:0000259" key="11">
    <source>
        <dbReference type="PROSITE" id="PS51846"/>
    </source>
</evidence>
<evidence type="ECO:0000256" key="5">
    <source>
        <dbReference type="ARBA" id="ARBA00023122"/>
    </source>
</evidence>
<dbReference type="Proteomes" id="UP000243887">
    <property type="component" value="Unassembled WGS sequence"/>
</dbReference>
<gene>
    <name evidence="12" type="ORF">SAMN04487893_11043</name>
</gene>
<dbReference type="InterPro" id="IPR000644">
    <property type="entry name" value="CBS_dom"/>
</dbReference>
<feature type="transmembrane region" description="Helical" evidence="9">
    <location>
        <begin position="119"/>
        <end position="138"/>
    </location>
</feature>
<keyword evidence="6 8" id="KW-0472">Membrane</keyword>
<dbReference type="Pfam" id="PF00571">
    <property type="entry name" value="CBS"/>
    <property type="match status" value="1"/>
</dbReference>
<dbReference type="PROSITE" id="PS51846">
    <property type="entry name" value="CNNM"/>
    <property type="match status" value="1"/>
</dbReference>
<evidence type="ECO:0000313" key="13">
    <source>
        <dbReference type="Proteomes" id="UP000243887"/>
    </source>
</evidence>
<evidence type="ECO:0000313" key="12">
    <source>
        <dbReference type="EMBL" id="SFJ56775.1"/>
    </source>
</evidence>
<name>A0A1I3SDG6_9FLAO</name>
<dbReference type="Pfam" id="PF01595">
    <property type="entry name" value="CNNM"/>
    <property type="match status" value="1"/>
</dbReference>
<dbReference type="OrthoDB" id="9798188at2"/>
<dbReference type="Gene3D" id="3.10.580.10">
    <property type="entry name" value="CBS-domain"/>
    <property type="match status" value="1"/>
</dbReference>
<comment type="subcellular location">
    <subcellularLocation>
        <location evidence="1">Membrane</location>
        <topology evidence="1">Multi-pass membrane protein</topology>
    </subcellularLocation>
</comment>
<evidence type="ECO:0000256" key="6">
    <source>
        <dbReference type="ARBA" id="ARBA00023136"/>
    </source>
</evidence>
<keyword evidence="4 8" id="KW-1133">Transmembrane helix</keyword>
<evidence type="ECO:0000256" key="7">
    <source>
        <dbReference type="PROSITE-ProRule" id="PRU00703"/>
    </source>
</evidence>
<dbReference type="AlphaFoldDB" id="A0A1I3SDG6"/>
<feature type="domain" description="CBS" evidence="10">
    <location>
        <begin position="265"/>
        <end position="323"/>
    </location>
</feature>
<dbReference type="InterPro" id="IPR044751">
    <property type="entry name" value="Ion_transp-like_CBS"/>
</dbReference>
<keyword evidence="3" id="KW-0677">Repeat</keyword>
<accession>A0A1I3SDG6</accession>
<reference evidence="13" key="1">
    <citation type="submission" date="2016-10" db="EMBL/GenBank/DDBJ databases">
        <authorList>
            <person name="Varghese N."/>
            <person name="Submissions S."/>
        </authorList>
    </citation>
    <scope>NUCLEOTIDE SEQUENCE [LARGE SCALE GENOMIC DNA]</scope>
    <source>
        <strain evidence="13">DSM 26542</strain>
    </source>
</reference>
<dbReference type="EMBL" id="FORU01000010">
    <property type="protein sequence ID" value="SFJ56775.1"/>
    <property type="molecule type" value="Genomic_DNA"/>
</dbReference>
<evidence type="ECO:0000256" key="1">
    <source>
        <dbReference type="ARBA" id="ARBA00004141"/>
    </source>
</evidence>
<dbReference type="InterPro" id="IPR046342">
    <property type="entry name" value="CBS_dom_sf"/>
</dbReference>
<evidence type="ECO:0000256" key="3">
    <source>
        <dbReference type="ARBA" id="ARBA00022737"/>
    </source>
</evidence>
<dbReference type="GO" id="GO:0005886">
    <property type="term" value="C:plasma membrane"/>
    <property type="evidence" value="ECO:0007669"/>
    <property type="project" value="TreeGrafter"/>
</dbReference>
<evidence type="ECO:0000256" key="2">
    <source>
        <dbReference type="ARBA" id="ARBA00022692"/>
    </source>
</evidence>